<feature type="transmembrane region" description="Helical" evidence="14">
    <location>
        <begin position="243"/>
        <end position="262"/>
    </location>
</feature>
<dbReference type="SUPFAM" id="SSF57850">
    <property type="entry name" value="RING/U-box"/>
    <property type="match status" value="1"/>
</dbReference>
<dbReference type="SMART" id="SM00744">
    <property type="entry name" value="RINGv"/>
    <property type="match status" value="1"/>
</dbReference>
<evidence type="ECO:0000259" key="15">
    <source>
        <dbReference type="PROSITE" id="PS51292"/>
    </source>
</evidence>
<keyword evidence="10" id="KW-0862">Zinc</keyword>
<feature type="transmembrane region" description="Helical" evidence="14">
    <location>
        <begin position="472"/>
        <end position="490"/>
    </location>
</feature>
<feature type="transmembrane region" description="Helical" evidence="14">
    <location>
        <begin position="387"/>
        <end position="411"/>
    </location>
</feature>
<evidence type="ECO:0000256" key="2">
    <source>
        <dbReference type="ARBA" id="ARBA00004141"/>
    </source>
</evidence>
<keyword evidence="5" id="KW-0808">Transferase</keyword>
<sequence length="900" mass="101558">MEEGLETRNISNMEKIEEEHDDEEEEEEEEEEKICRICHGSGDSENPLQYPCACSGTIKFVHPKCLLHWMKQQITFECEVCKHRYSVCRVYAKNAPTRLPLREFVGGIAVKACHVLPFYLWYCILVINRLLLVPLCAFWLWRSISLESVSEAKDVARSFMSPSSFIINWMYGIGFVIVGTIVILWRHGIVIIIVEDNEDEAHVAIAPAPGNENHNADEIGEDVGEPQAIADLRNALLGFLKALLGWVLRLIVIFFKIMFVSFDVILPREWTHIQFTRDLSCCLITYHVLTYVPFPLGQILLHCISWCFSAALLVFMPFIKSALYKENNSLKSTLHAGTNFSAEIQNVSLLFSGIDGVAETLTANSIGPGEALNNVDKPPLVYQSSGLYDAITLATGYMVIVPLVFVCYGVSLRAVASKICCYLKKFLMTMIYTFFLIIHLGVLPLVYGWWLDVCTIMMIGKTISDRAEFFSEFPLLSSSMHWTVGIIYMFQMQISTSLLQRVLRKEVLYFLQDLKDPLFIMFRVLTGDVQVQASEVLFSIVVNGSLIVFLVHLPVVLAIRLAPTIFPLHISVSDPFTEIPLAILLLQICLPCAIEVWGTIEALLCYWVTAVCCVLGLNEFLYSRPEDIGGQENVKVQKRQDRLRDGLIAAQDPHNNISTSKNFDGVENYASDAIANGYNFVLRVVLLVVLAWITLLLFSSSMIIVSLPLGHVLFNSISNLPITHGIMCNDLYALFIGNFSIWTSFTGARYFIKQFKAGKAHLRLRDICKLFCIITESCVLLLLWIIVIPLLIGLLFEFSFMVPVRTLVAEAPVLHLCQDWAVGFIFFKLWRTLVCTVIFTVCHFRIASCMGPQDGAANSRFSCSRCISPSCPTPGIWLSHSFLVLKASLTINKPYKVWRH</sequence>
<evidence type="ECO:0000256" key="6">
    <source>
        <dbReference type="ARBA" id="ARBA00022692"/>
    </source>
</evidence>
<evidence type="ECO:0000256" key="10">
    <source>
        <dbReference type="ARBA" id="ARBA00022833"/>
    </source>
</evidence>
<comment type="subcellular location">
    <subcellularLocation>
        <location evidence="2">Membrane</location>
        <topology evidence="2">Multi-pass membrane protein</topology>
    </subcellularLocation>
</comment>
<dbReference type="PANTHER" id="PTHR13145:SF0">
    <property type="entry name" value="E3 UBIQUITIN-PROTEIN LIGASE MARCHF6"/>
    <property type="match status" value="1"/>
</dbReference>
<reference evidence="16" key="1">
    <citation type="submission" date="2022-03" db="EMBL/GenBank/DDBJ databases">
        <title>A functionally conserved STORR gene fusion in Papaver species that diverged 16.8 million years ago.</title>
        <authorList>
            <person name="Catania T."/>
        </authorList>
    </citation>
    <scope>NUCLEOTIDE SEQUENCE</scope>
    <source>
        <strain evidence="16">S-191538</strain>
    </source>
</reference>
<evidence type="ECO:0000256" key="3">
    <source>
        <dbReference type="ARBA" id="ARBA00004906"/>
    </source>
</evidence>
<gene>
    <name evidence="16" type="ORF">MKW94_008584</name>
</gene>
<keyword evidence="8" id="KW-0863">Zinc-finger</keyword>
<feature type="transmembrane region" description="Helical" evidence="14">
    <location>
        <begin position="299"/>
        <end position="319"/>
    </location>
</feature>
<proteinExistence type="predicted"/>
<dbReference type="GO" id="GO:0061630">
    <property type="term" value="F:ubiquitin protein ligase activity"/>
    <property type="evidence" value="ECO:0007669"/>
    <property type="project" value="UniProtKB-EC"/>
</dbReference>
<keyword evidence="17" id="KW-1185">Reference proteome</keyword>
<feature type="domain" description="RING-CH-type" evidence="15">
    <location>
        <begin position="27"/>
        <end position="88"/>
    </location>
</feature>
<dbReference type="GO" id="GO:0005789">
    <property type="term" value="C:endoplasmic reticulum membrane"/>
    <property type="evidence" value="ECO:0007669"/>
    <property type="project" value="TreeGrafter"/>
</dbReference>
<organism evidence="16 17">
    <name type="scientific">Papaver nudicaule</name>
    <name type="common">Iceland poppy</name>
    <dbReference type="NCBI Taxonomy" id="74823"/>
    <lineage>
        <taxon>Eukaryota</taxon>
        <taxon>Viridiplantae</taxon>
        <taxon>Streptophyta</taxon>
        <taxon>Embryophyta</taxon>
        <taxon>Tracheophyta</taxon>
        <taxon>Spermatophyta</taxon>
        <taxon>Magnoliopsida</taxon>
        <taxon>Ranunculales</taxon>
        <taxon>Papaveraceae</taxon>
        <taxon>Papaveroideae</taxon>
        <taxon>Papaver</taxon>
    </lineage>
</organism>
<evidence type="ECO:0000256" key="8">
    <source>
        <dbReference type="ARBA" id="ARBA00022771"/>
    </source>
</evidence>
<protein>
    <recommendedName>
        <fullName evidence="4">RING-type E3 ubiquitin transferase</fullName>
        <ecNumber evidence="4">2.3.2.27</ecNumber>
    </recommendedName>
</protein>
<evidence type="ECO:0000256" key="12">
    <source>
        <dbReference type="ARBA" id="ARBA00023136"/>
    </source>
</evidence>
<dbReference type="PANTHER" id="PTHR13145">
    <property type="entry name" value="SSM4 PROTEIN"/>
    <property type="match status" value="1"/>
</dbReference>
<feature type="transmembrane region" description="Helical" evidence="14">
    <location>
        <begin position="820"/>
        <end position="842"/>
    </location>
</feature>
<keyword evidence="7" id="KW-0479">Metal-binding</keyword>
<evidence type="ECO:0000256" key="13">
    <source>
        <dbReference type="SAM" id="MobiDB-lite"/>
    </source>
</evidence>
<dbReference type="Pfam" id="PF12906">
    <property type="entry name" value="RINGv"/>
    <property type="match status" value="1"/>
</dbReference>
<name>A0AA41S5E4_PAPNU</name>
<feature type="transmembrane region" description="Helical" evidence="14">
    <location>
        <begin position="773"/>
        <end position="800"/>
    </location>
</feature>
<feature type="transmembrane region" description="Helical" evidence="14">
    <location>
        <begin position="431"/>
        <end position="451"/>
    </location>
</feature>
<dbReference type="GO" id="GO:0008270">
    <property type="term" value="F:zinc ion binding"/>
    <property type="evidence" value="ECO:0007669"/>
    <property type="project" value="UniProtKB-KW"/>
</dbReference>
<evidence type="ECO:0000256" key="1">
    <source>
        <dbReference type="ARBA" id="ARBA00000900"/>
    </source>
</evidence>
<dbReference type="InterPro" id="IPR013083">
    <property type="entry name" value="Znf_RING/FYVE/PHD"/>
</dbReference>
<comment type="catalytic activity">
    <reaction evidence="1">
        <text>S-ubiquitinyl-[E2 ubiquitin-conjugating enzyme]-L-cysteine + [acceptor protein]-L-lysine = [E2 ubiquitin-conjugating enzyme]-L-cysteine + N(6)-ubiquitinyl-[acceptor protein]-L-lysine.</text>
        <dbReference type="EC" id="2.3.2.27"/>
    </reaction>
</comment>
<feature type="transmembrane region" description="Helical" evidence="14">
    <location>
        <begin position="684"/>
        <end position="711"/>
    </location>
</feature>
<dbReference type="EMBL" id="JAJJMA010059978">
    <property type="protein sequence ID" value="MCL7026683.1"/>
    <property type="molecule type" value="Genomic_DNA"/>
</dbReference>
<evidence type="ECO:0000313" key="16">
    <source>
        <dbReference type="EMBL" id="MCL7026683.1"/>
    </source>
</evidence>
<accession>A0AA41S5E4</accession>
<dbReference type="EC" id="2.3.2.27" evidence="4"/>
<dbReference type="Gene3D" id="3.30.40.10">
    <property type="entry name" value="Zinc/RING finger domain, C3HC4 (zinc finger)"/>
    <property type="match status" value="1"/>
</dbReference>
<keyword evidence="6 14" id="KW-0812">Transmembrane</keyword>
<evidence type="ECO:0000256" key="4">
    <source>
        <dbReference type="ARBA" id="ARBA00012483"/>
    </source>
</evidence>
<evidence type="ECO:0000256" key="7">
    <source>
        <dbReference type="ARBA" id="ARBA00022723"/>
    </source>
</evidence>
<dbReference type="InterPro" id="IPR056521">
    <property type="entry name" value="MARCHF6-like_C"/>
</dbReference>
<feature type="compositionally biased region" description="Acidic residues" evidence="13">
    <location>
        <begin position="19"/>
        <end position="28"/>
    </location>
</feature>
<dbReference type="Pfam" id="PF23113">
    <property type="entry name" value="MARCHF6_C"/>
    <property type="match status" value="1"/>
</dbReference>
<keyword evidence="12 14" id="KW-0472">Membrane</keyword>
<evidence type="ECO:0000313" key="17">
    <source>
        <dbReference type="Proteomes" id="UP001177140"/>
    </source>
</evidence>
<keyword evidence="9" id="KW-0833">Ubl conjugation pathway</keyword>
<evidence type="ECO:0000256" key="5">
    <source>
        <dbReference type="ARBA" id="ARBA00022679"/>
    </source>
</evidence>
<feature type="region of interest" description="Disordered" evidence="13">
    <location>
        <begin position="1"/>
        <end position="28"/>
    </location>
</feature>
<dbReference type="PROSITE" id="PS51292">
    <property type="entry name" value="ZF_RING_CH"/>
    <property type="match status" value="1"/>
</dbReference>
<feature type="transmembrane region" description="Helical" evidence="14">
    <location>
        <begin position="731"/>
        <end position="752"/>
    </location>
</feature>
<feature type="transmembrane region" description="Helical" evidence="14">
    <location>
        <begin position="119"/>
        <end position="141"/>
    </location>
</feature>
<evidence type="ECO:0000256" key="14">
    <source>
        <dbReference type="SAM" id="Phobius"/>
    </source>
</evidence>
<feature type="transmembrane region" description="Helical" evidence="14">
    <location>
        <begin position="166"/>
        <end position="185"/>
    </location>
</feature>
<evidence type="ECO:0000256" key="9">
    <source>
        <dbReference type="ARBA" id="ARBA00022786"/>
    </source>
</evidence>
<comment type="pathway">
    <text evidence="3">Protein modification; protein ubiquitination.</text>
</comment>
<keyword evidence="11 14" id="KW-1133">Transmembrane helix</keyword>
<dbReference type="InterPro" id="IPR011016">
    <property type="entry name" value="Znf_RING-CH"/>
</dbReference>
<comment type="caution">
    <text evidence="16">The sequence shown here is derived from an EMBL/GenBank/DDBJ whole genome shotgun (WGS) entry which is preliminary data.</text>
</comment>
<dbReference type="Proteomes" id="UP001177140">
    <property type="component" value="Unassembled WGS sequence"/>
</dbReference>
<dbReference type="GO" id="GO:0036503">
    <property type="term" value="P:ERAD pathway"/>
    <property type="evidence" value="ECO:0007669"/>
    <property type="project" value="TreeGrafter"/>
</dbReference>
<feature type="transmembrane region" description="Helical" evidence="14">
    <location>
        <begin position="536"/>
        <end position="559"/>
    </location>
</feature>
<evidence type="ECO:0000256" key="11">
    <source>
        <dbReference type="ARBA" id="ARBA00022989"/>
    </source>
</evidence>
<dbReference type="AlphaFoldDB" id="A0AA41S5E4"/>